<evidence type="ECO:0000313" key="1">
    <source>
        <dbReference type="EnsemblPlants" id="Solyc02g014690.1.1.1"/>
    </source>
</evidence>
<accession>A0A3Q7EXF1</accession>
<evidence type="ECO:0000313" key="2">
    <source>
        <dbReference type="Proteomes" id="UP000004994"/>
    </source>
</evidence>
<reference evidence="1" key="2">
    <citation type="submission" date="2019-01" db="UniProtKB">
        <authorList>
            <consortium name="EnsemblPlants"/>
        </authorList>
    </citation>
    <scope>IDENTIFICATION</scope>
    <source>
        <strain evidence="1">cv. Heinz 1706</strain>
    </source>
</reference>
<sequence>MLTLNRVARKGYRCKTREASLIQGVSITNSFQRFQVKSNIVEFNYVMITDLL</sequence>
<name>A0A3Q7EXF1_SOLLC</name>
<dbReference type="Gramene" id="Solyc02g014690.1.1">
    <property type="protein sequence ID" value="Solyc02g014690.1.1.1"/>
    <property type="gene ID" value="Solyc02g014690.1"/>
</dbReference>
<keyword evidence="2" id="KW-1185">Reference proteome</keyword>
<protein>
    <submittedName>
        <fullName evidence="1">Uncharacterized protein</fullName>
    </submittedName>
</protein>
<dbReference type="InParanoid" id="A0A3Q7EXF1"/>
<dbReference type="AlphaFoldDB" id="A0A3Q7EXF1"/>
<organism evidence="1">
    <name type="scientific">Solanum lycopersicum</name>
    <name type="common">Tomato</name>
    <name type="synonym">Lycopersicon esculentum</name>
    <dbReference type="NCBI Taxonomy" id="4081"/>
    <lineage>
        <taxon>Eukaryota</taxon>
        <taxon>Viridiplantae</taxon>
        <taxon>Streptophyta</taxon>
        <taxon>Embryophyta</taxon>
        <taxon>Tracheophyta</taxon>
        <taxon>Spermatophyta</taxon>
        <taxon>Magnoliopsida</taxon>
        <taxon>eudicotyledons</taxon>
        <taxon>Gunneridae</taxon>
        <taxon>Pentapetalae</taxon>
        <taxon>asterids</taxon>
        <taxon>lamiids</taxon>
        <taxon>Solanales</taxon>
        <taxon>Solanaceae</taxon>
        <taxon>Solanoideae</taxon>
        <taxon>Solaneae</taxon>
        <taxon>Solanum</taxon>
        <taxon>Solanum subgen. Lycopersicon</taxon>
    </lineage>
</organism>
<proteinExistence type="predicted"/>
<dbReference type="EnsemblPlants" id="Solyc02g014690.1.1">
    <property type="protein sequence ID" value="Solyc02g014690.1.1.1"/>
    <property type="gene ID" value="Solyc02g014690.1"/>
</dbReference>
<dbReference type="PaxDb" id="4081-Solyc02g014690.1.1"/>
<reference evidence="1" key="1">
    <citation type="journal article" date="2012" name="Nature">
        <title>The tomato genome sequence provides insights into fleshy fruit evolution.</title>
        <authorList>
            <consortium name="Tomato Genome Consortium"/>
        </authorList>
    </citation>
    <scope>NUCLEOTIDE SEQUENCE [LARGE SCALE GENOMIC DNA]</scope>
    <source>
        <strain evidence="1">cv. Heinz 1706</strain>
    </source>
</reference>
<dbReference type="Proteomes" id="UP000004994">
    <property type="component" value="Chromosome 2"/>
</dbReference>